<evidence type="ECO:0000256" key="5">
    <source>
        <dbReference type="SAM" id="MobiDB-lite"/>
    </source>
</evidence>
<dbReference type="Proteomes" id="UP000242188">
    <property type="component" value="Unassembled WGS sequence"/>
</dbReference>
<dbReference type="PANTHER" id="PTHR11937">
    <property type="entry name" value="ACTIN"/>
    <property type="match status" value="1"/>
</dbReference>
<evidence type="ECO:0000313" key="7">
    <source>
        <dbReference type="Proteomes" id="UP000242188"/>
    </source>
</evidence>
<keyword evidence="3" id="KW-0539">Nucleus</keyword>
<dbReference type="Pfam" id="PF00022">
    <property type="entry name" value="Actin"/>
    <property type="match status" value="1"/>
</dbReference>
<dbReference type="EMBL" id="NEDP02002907">
    <property type="protein sequence ID" value="OWF49870.1"/>
    <property type="molecule type" value="Genomic_DNA"/>
</dbReference>
<dbReference type="FunFam" id="3.30.420.40:FF:000048">
    <property type="entry name" value="ARP5 actin-related protein 5 homolog"/>
    <property type="match status" value="1"/>
</dbReference>
<dbReference type="OrthoDB" id="7340501at2759"/>
<evidence type="ECO:0000256" key="1">
    <source>
        <dbReference type="ARBA" id="ARBA00003520"/>
    </source>
</evidence>
<dbReference type="GO" id="GO:0005634">
    <property type="term" value="C:nucleus"/>
    <property type="evidence" value="ECO:0007669"/>
    <property type="project" value="UniProtKB-SubCell"/>
</dbReference>
<gene>
    <name evidence="6" type="ORF">KP79_PYT03821</name>
</gene>
<evidence type="ECO:0000313" key="6">
    <source>
        <dbReference type="EMBL" id="OWF49870.1"/>
    </source>
</evidence>
<keyword evidence="7" id="KW-1185">Reference proteome</keyword>
<accession>A0A210QMA8</accession>
<comment type="subcellular location">
    <subcellularLocation>
        <location evidence="2">Nucleus</location>
    </subcellularLocation>
</comment>
<evidence type="ECO:0000256" key="2">
    <source>
        <dbReference type="ARBA" id="ARBA00004123"/>
    </source>
</evidence>
<reference evidence="6 7" key="1">
    <citation type="journal article" date="2017" name="Nat. Ecol. Evol.">
        <title>Scallop genome provides insights into evolution of bilaterian karyotype and development.</title>
        <authorList>
            <person name="Wang S."/>
            <person name="Zhang J."/>
            <person name="Jiao W."/>
            <person name="Li J."/>
            <person name="Xun X."/>
            <person name="Sun Y."/>
            <person name="Guo X."/>
            <person name="Huan P."/>
            <person name="Dong B."/>
            <person name="Zhang L."/>
            <person name="Hu X."/>
            <person name="Sun X."/>
            <person name="Wang J."/>
            <person name="Zhao C."/>
            <person name="Wang Y."/>
            <person name="Wang D."/>
            <person name="Huang X."/>
            <person name="Wang R."/>
            <person name="Lv J."/>
            <person name="Li Y."/>
            <person name="Zhang Z."/>
            <person name="Liu B."/>
            <person name="Lu W."/>
            <person name="Hui Y."/>
            <person name="Liang J."/>
            <person name="Zhou Z."/>
            <person name="Hou R."/>
            <person name="Li X."/>
            <person name="Liu Y."/>
            <person name="Li H."/>
            <person name="Ning X."/>
            <person name="Lin Y."/>
            <person name="Zhao L."/>
            <person name="Xing Q."/>
            <person name="Dou J."/>
            <person name="Li Y."/>
            <person name="Mao J."/>
            <person name="Guo H."/>
            <person name="Dou H."/>
            <person name="Li T."/>
            <person name="Mu C."/>
            <person name="Jiang W."/>
            <person name="Fu Q."/>
            <person name="Fu X."/>
            <person name="Miao Y."/>
            <person name="Liu J."/>
            <person name="Yu Q."/>
            <person name="Li R."/>
            <person name="Liao H."/>
            <person name="Li X."/>
            <person name="Kong Y."/>
            <person name="Jiang Z."/>
            <person name="Chourrout D."/>
            <person name="Li R."/>
            <person name="Bao Z."/>
        </authorList>
    </citation>
    <scope>NUCLEOTIDE SEQUENCE [LARGE SCALE GENOMIC DNA]</scope>
    <source>
        <strain evidence="6 7">PY_sf001</strain>
    </source>
</reference>
<keyword evidence="4" id="KW-0175">Coiled coil</keyword>
<dbReference type="SUPFAM" id="SSF53067">
    <property type="entry name" value="Actin-like ATPase domain"/>
    <property type="match status" value="1"/>
</dbReference>
<dbReference type="AlphaFoldDB" id="A0A210QMA8"/>
<name>A0A210QMA8_MIZYE</name>
<feature type="region of interest" description="Disordered" evidence="5">
    <location>
        <begin position="151"/>
        <end position="172"/>
    </location>
</feature>
<comment type="caution">
    <text evidence="6">The sequence shown here is derived from an EMBL/GenBank/DDBJ whole genome shotgun (WGS) entry which is preliminary data.</text>
</comment>
<dbReference type="STRING" id="6573.A0A210QMA8"/>
<comment type="function">
    <text evidence="1">Actins are highly conserved proteins that are involved in various types of cell motility and are ubiquitously expressed in all eukaryotic cells.</text>
</comment>
<evidence type="ECO:0000256" key="4">
    <source>
        <dbReference type="SAM" id="Coils"/>
    </source>
</evidence>
<feature type="compositionally biased region" description="Basic residues" evidence="5">
    <location>
        <begin position="151"/>
        <end position="161"/>
    </location>
</feature>
<proteinExistence type="predicted"/>
<dbReference type="InterPro" id="IPR004000">
    <property type="entry name" value="Actin"/>
</dbReference>
<sequence length="353" mass="40986">MRNDEEQLQELMSLQELLEDEDDEEFNRALQGSEFDSAEELQIAINKLTGNIQRAKAKILGIDPPPEEEQQSKVPVYELLEIPDDQLTPDQLSIKKRQRMLKNAREGRMKAQAVQRAKRQKEIEEDKKLEIKRLMNFDGWLQEVRSKRQKLLGARTKRKQRKSDMAKRRTLASQQRMKIITQLAGGGSKKKKKEDTFGQNDADWEVYKEIHPENADSDSAAEEETLEELETQLREHDPEFQKELDKSMGPQGEFDIAEYYRLHLAIERIRVPELLFQPSMLGLEQAGIAETMNYILKKHDADRQNSLAQNVFLTGGNALFRNFQQRLQSELLEMRPFQSLFNVSCAGIPFNIL</sequence>
<dbReference type="InterPro" id="IPR043129">
    <property type="entry name" value="ATPase_NBD"/>
</dbReference>
<protein>
    <submittedName>
        <fullName evidence="6">Actin-related protein 5</fullName>
    </submittedName>
</protein>
<dbReference type="Gene3D" id="3.30.420.40">
    <property type="match status" value="1"/>
</dbReference>
<feature type="coiled-coil region" evidence="4">
    <location>
        <begin position="1"/>
        <end position="58"/>
    </location>
</feature>
<evidence type="ECO:0000256" key="3">
    <source>
        <dbReference type="ARBA" id="ARBA00023242"/>
    </source>
</evidence>
<organism evidence="6 7">
    <name type="scientific">Mizuhopecten yessoensis</name>
    <name type="common">Japanese scallop</name>
    <name type="synonym">Patinopecten yessoensis</name>
    <dbReference type="NCBI Taxonomy" id="6573"/>
    <lineage>
        <taxon>Eukaryota</taxon>
        <taxon>Metazoa</taxon>
        <taxon>Spiralia</taxon>
        <taxon>Lophotrochozoa</taxon>
        <taxon>Mollusca</taxon>
        <taxon>Bivalvia</taxon>
        <taxon>Autobranchia</taxon>
        <taxon>Pteriomorphia</taxon>
        <taxon>Pectinida</taxon>
        <taxon>Pectinoidea</taxon>
        <taxon>Pectinidae</taxon>
        <taxon>Mizuhopecten</taxon>
    </lineage>
</organism>